<gene>
    <name evidence="1" type="ORF">GALL_409940</name>
</gene>
<proteinExistence type="predicted"/>
<name>A0A1J5QMT4_9ZZZZ</name>
<sequence length="105" mass="11489">MGDQDRGGRIAAELDEESERRIYVRCLSHHLIGDAGECGDEGRDRITWVYKSSELAENLTGADLDCANFSYARPILRGTAGGLQIYDDKGRRVEGGAEIAKAELS</sequence>
<evidence type="ECO:0000313" key="1">
    <source>
        <dbReference type="EMBL" id="OIQ77309.1"/>
    </source>
</evidence>
<dbReference type="AlphaFoldDB" id="A0A1J5QMT4"/>
<comment type="caution">
    <text evidence="1">The sequence shown here is derived from an EMBL/GenBank/DDBJ whole genome shotgun (WGS) entry which is preliminary data.</text>
</comment>
<reference evidence="1" key="1">
    <citation type="submission" date="2016-10" db="EMBL/GenBank/DDBJ databases">
        <title>Sequence of Gallionella enrichment culture.</title>
        <authorList>
            <person name="Poehlein A."/>
            <person name="Muehling M."/>
            <person name="Daniel R."/>
        </authorList>
    </citation>
    <scope>NUCLEOTIDE SEQUENCE</scope>
</reference>
<dbReference type="EMBL" id="MLJW01001645">
    <property type="protein sequence ID" value="OIQ77309.1"/>
    <property type="molecule type" value="Genomic_DNA"/>
</dbReference>
<organism evidence="1">
    <name type="scientific">mine drainage metagenome</name>
    <dbReference type="NCBI Taxonomy" id="410659"/>
    <lineage>
        <taxon>unclassified sequences</taxon>
        <taxon>metagenomes</taxon>
        <taxon>ecological metagenomes</taxon>
    </lineage>
</organism>
<accession>A0A1J5QMT4</accession>
<protein>
    <submittedName>
        <fullName evidence="1">Uncharacterized protein</fullName>
    </submittedName>
</protein>